<dbReference type="AlphaFoldDB" id="A0A2N9VYD5"/>
<keyword evidence="3" id="KW-1185">Reference proteome</keyword>
<dbReference type="Gene3D" id="3.20.20.140">
    <property type="entry name" value="Metal-dependent hydrolases"/>
    <property type="match status" value="1"/>
</dbReference>
<name>A0A2N9VYD5_9HYPH</name>
<dbReference type="PANTHER" id="PTHR43383:SF2">
    <property type="entry name" value="AMIDOHYDROLASE 2 FAMILY PROTEIN"/>
    <property type="match status" value="1"/>
</dbReference>
<evidence type="ECO:0000313" key="3">
    <source>
        <dbReference type="Proteomes" id="UP000232163"/>
    </source>
</evidence>
<feature type="domain" description="Amidohydrolase-related" evidence="1">
    <location>
        <begin position="227"/>
        <end position="365"/>
    </location>
</feature>
<dbReference type="EMBL" id="MZMT01000028">
    <property type="protein sequence ID" value="PIO44503.1"/>
    <property type="molecule type" value="Genomic_DNA"/>
</dbReference>
<dbReference type="PANTHER" id="PTHR43383">
    <property type="entry name" value="NODULIN 6"/>
    <property type="match status" value="1"/>
</dbReference>
<dbReference type="GO" id="GO:0016787">
    <property type="term" value="F:hydrolase activity"/>
    <property type="evidence" value="ECO:0007669"/>
    <property type="project" value="InterPro"/>
</dbReference>
<dbReference type="KEGG" id="pht:BLM14_25390"/>
<dbReference type="Proteomes" id="UP000232163">
    <property type="component" value="Unassembled WGS sequence"/>
</dbReference>
<dbReference type="RefSeq" id="WP_100002971.1">
    <property type="nucleotide sequence ID" value="NZ_CP017943.1"/>
</dbReference>
<reference evidence="2 3" key="1">
    <citation type="journal article" date="2017" name="Int J Environ Stud">
        <title>Does the Miocene-Pliocene relict legume Oxytropis triphylla form nitrogen-fixing nodules with a combination of bacterial strains?</title>
        <authorList>
            <person name="Safronova V."/>
            <person name="Belimov A."/>
            <person name="Sazanova A."/>
            <person name="Kuznetsova I."/>
            <person name="Popova J."/>
            <person name="Andronov E."/>
            <person name="Verkhozina A."/>
            <person name="Tikhonovich I."/>
        </authorList>
    </citation>
    <scope>NUCLEOTIDE SEQUENCE [LARGE SCALE GENOMIC DNA]</scope>
    <source>
        <strain evidence="2 3">Tri-38</strain>
    </source>
</reference>
<gene>
    <name evidence="2" type="ORF">B5P45_11520</name>
</gene>
<evidence type="ECO:0000313" key="2">
    <source>
        <dbReference type="EMBL" id="PIO44503.1"/>
    </source>
</evidence>
<protein>
    <recommendedName>
        <fullName evidence="1">Amidohydrolase-related domain-containing protein</fullName>
    </recommendedName>
</protein>
<dbReference type="InterPro" id="IPR006680">
    <property type="entry name" value="Amidohydro-rel"/>
</dbReference>
<dbReference type="OrthoDB" id="8244441at2"/>
<sequence length="455" mass="50633">MADDLSTFIAQSPLCSTHEHTEIDSFYQEARHDILTHLFDNYVIHDLYSAGATSQSIEALLDVSNPDIGSRFSAVETAWQHIKMGGFAEAVRLAAFELFEIENITSESLKKASAGTNLVGGPGERLRLLRDVANLDHVQVDPGRRPLPLEMIGQTFFHYDLNVFDLCNGTPELSELTEITGEEVDSLRTLALSIEKLLEGSHKYVVALKSQHAYKRTLEWTERSDDEAASALTSWLRLGANISEADRLCLGDWCTSYVAKLAAKYNLPFKLHTGLYGGNNFMDLKYIPAGSLSRLVSRHPDTRFLLMHIAYPYSDELIAMAKHYNNVAVDMCWAWSINPIHATDFVQRFIHGAPVNKLFIFGGDALTPAATVGYALQARRWLTRCLRREVTEGFLSEKSGVDLAGFLMMDNPKDYFDVAAKSAALLAAGSDTTLREAGSNPFRNRTRSIRNSGRS</sequence>
<comment type="caution">
    <text evidence="2">The sequence shown here is derived from an EMBL/GenBank/DDBJ whole genome shotgun (WGS) entry which is preliminary data.</text>
</comment>
<dbReference type="SUPFAM" id="SSF51556">
    <property type="entry name" value="Metallo-dependent hydrolases"/>
    <property type="match status" value="1"/>
</dbReference>
<organism evidence="2 3">
    <name type="scientific">Phyllobacterium zundukense</name>
    <dbReference type="NCBI Taxonomy" id="1867719"/>
    <lineage>
        <taxon>Bacteria</taxon>
        <taxon>Pseudomonadati</taxon>
        <taxon>Pseudomonadota</taxon>
        <taxon>Alphaproteobacteria</taxon>
        <taxon>Hyphomicrobiales</taxon>
        <taxon>Phyllobacteriaceae</taxon>
        <taxon>Phyllobacterium</taxon>
    </lineage>
</organism>
<proteinExistence type="predicted"/>
<evidence type="ECO:0000259" key="1">
    <source>
        <dbReference type="Pfam" id="PF04909"/>
    </source>
</evidence>
<accession>A0A2N9VYD5</accession>
<dbReference type="InterPro" id="IPR032466">
    <property type="entry name" value="Metal_Hydrolase"/>
</dbReference>
<dbReference type="Pfam" id="PF04909">
    <property type="entry name" value="Amidohydro_2"/>
    <property type="match status" value="1"/>
</dbReference>